<dbReference type="InterPro" id="IPR035919">
    <property type="entry name" value="EAL_sf"/>
</dbReference>
<dbReference type="InterPro" id="IPR035965">
    <property type="entry name" value="PAS-like_dom_sf"/>
</dbReference>
<dbReference type="SUPFAM" id="SSF55073">
    <property type="entry name" value="Nucleotide cyclase"/>
    <property type="match status" value="1"/>
</dbReference>
<dbReference type="InterPro" id="IPR043128">
    <property type="entry name" value="Rev_trsase/Diguanyl_cyclase"/>
</dbReference>
<dbReference type="SMART" id="SM00448">
    <property type="entry name" value="REC"/>
    <property type="match status" value="1"/>
</dbReference>
<accession>A0ABP3VG64</accession>
<evidence type="ECO:0000259" key="3">
    <source>
        <dbReference type="PROSITE" id="PS50113"/>
    </source>
</evidence>
<dbReference type="InterPro" id="IPR000160">
    <property type="entry name" value="GGDEF_dom"/>
</dbReference>
<dbReference type="PROSITE" id="PS50887">
    <property type="entry name" value="GGDEF"/>
    <property type="match status" value="1"/>
</dbReference>
<dbReference type="PANTHER" id="PTHR44757:SF2">
    <property type="entry name" value="BIOFILM ARCHITECTURE MAINTENANCE PROTEIN MBAA"/>
    <property type="match status" value="1"/>
</dbReference>
<feature type="domain" description="GGDEF" evidence="5">
    <location>
        <begin position="308"/>
        <end position="460"/>
    </location>
</feature>
<comment type="caution">
    <text evidence="6">The sequence shown here is derived from an EMBL/GenBank/DDBJ whole genome shotgun (WGS) entry which is preliminary data.</text>
</comment>
<dbReference type="InterPro" id="IPR000700">
    <property type="entry name" value="PAS-assoc_C"/>
</dbReference>
<gene>
    <name evidence="6" type="ORF">GCM10009107_35210</name>
</gene>
<dbReference type="Gene3D" id="3.20.20.450">
    <property type="entry name" value="EAL domain"/>
    <property type="match status" value="1"/>
</dbReference>
<evidence type="ECO:0000313" key="7">
    <source>
        <dbReference type="Proteomes" id="UP001500279"/>
    </source>
</evidence>
<name>A0ABP3VG64_9BURK</name>
<keyword evidence="7" id="KW-1185">Reference proteome</keyword>
<dbReference type="PROSITE" id="PS50883">
    <property type="entry name" value="EAL"/>
    <property type="match status" value="1"/>
</dbReference>
<dbReference type="RefSeq" id="WP_231011833.1">
    <property type="nucleotide sequence ID" value="NZ_BAAAEW010000023.1"/>
</dbReference>
<dbReference type="CDD" id="cd01948">
    <property type="entry name" value="EAL"/>
    <property type="match status" value="1"/>
</dbReference>
<organism evidence="6 7">
    <name type="scientific">Ideonella azotifigens</name>
    <dbReference type="NCBI Taxonomy" id="513160"/>
    <lineage>
        <taxon>Bacteria</taxon>
        <taxon>Pseudomonadati</taxon>
        <taxon>Pseudomonadota</taxon>
        <taxon>Betaproteobacteria</taxon>
        <taxon>Burkholderiales</taxon>
        <taxon>Sphaerotilaceae</taxon>
        <taxon>Ideonella</taxon>
    </lineage>
</organism>
<dbReference type="InterPro" id="IPR011006">
    <property type="entry name" value="CheY-like_superfamily"/>
</dbReference>
<dbReference type="Gene3D" id="3.30.450.20">
    <property type="entry name" value="PAS domain"/>
    <property type="match status" value="1"/>
</dbReference>
<dbReference type="PROSITE" id="PS50110">
    <property type="entry name" value="RESPONSE_REGULATORY"/>
    <property type="match status" value="1"/>
</dbReference>
<feature type="domain" description="PAC" evidence="3">
    <location>
        <begin position="224"/>
        <end position="276"/>
    </location>
</feature>
<keyword evidence="1" id="KW-0597">Phosphoprotein</keyword>
<dbReference type="CDD" id="cd01949">
    <property type="entry name" value="GGDEF"/>
    <property type="match status" value="1"/>
</dbReference>
<dbReference type="EMBL" id="BAAAEW010000023">
    <property type="protein sequence ID" value="GAA0756577.1"/>
    <property type="molecule type" value="Genomic_DNA"/>
</dbReference>
<dbReference type="SUPFAM" id="SSF55785">
    <property type="entry name" value="PYP-like sensor domain (PAS domain)"/>
    <property type="match status" value="1"/>
</dbReference>
<reference evidence="7" key="1">
    <citation type="journal article" date="2019" name="Int. J. Syst. Evol. Microbiol.">
        <title>The Global Catalogue of Microorganisms (GCM) 10K type strain sequencing project: providing services to taxonomists for standard genome sequencing and annotation.</title>
        <authorList>
            <consortium name="The Broad Institute Genomics Platform"/>
            <consortium name="The Broad Institute Genome Sequencing Center for Infectious Disease"/>
            <person name="Wu L."/>
            <person name="Ma J."/>
        </authorList>
    </citation>
    <scope>NUCLEOTIDE SEQUENCE [LARGE SCALE GENOMIC DNA]</scope>
    <source>
        <strain evidence="7">JCM 15503</strain>
    </source>
</reference>
<dbReference type="InterPro" id="IPR001633">
    <property type="entry name" value="EAL_dom"/>
</dbReference>
<dbReference type="InterPro" id="IPR029787">
    <property type="entry name" value="Nucleotide_cyclase"/>
</dbReference>
<feature type="domain" description="Response regulatory" evidence="2">
    <location>
        <begin position="17"/>
        <end position="133"/>
    </location>
</feature>
<dbReference type="Pfam" id="PF00072">
    <property type="entry name" value="Response_reg"/>
    <property type="match status" value="1"/>
</dbReference>
<dbReference type="Pfam" id="PF00563">
    <property type="entry name" value="EAL"/>
    <property type="match status" value="1"/>
</dbReference>
<evidence type="ECO:0000259" key="2">
    <source>
        <dbReference type="PROSITE" id="PS50110"/>
    </source>
</evidence>
<dbReference type="Gene3D" id="3.40.50.2300">
    <property type="match status" value="1"/>
</dbReference>
<dbReference type="CDD" id="cd17574">
    <property type="entry name" value="REC_OmpR"/>
    <property type="match status" value="1"/>
</dbReference>
<evidence type="ECO:0000313" key="6">
    <source>
        <dbReference type="EMBL" id="GAA0756577.1"/>
    </source>
</evidence>
<feature type="domain" description="EAL" evidence="4">
    <location>
        <begin position="469"/>
        <end position="722"/>
    </location>
</feature>
<dbReference type="InterPro" id="IPR001789">
    <property type="entry name" value="Sig_transdc_resp-reg_receiver"/>
</dbReference>
<dbReference type="NCBIfam" id="TIGR00254">
    <property type="entry name" value="GGDEF"/>
    <property type="match status" value="1"/>
</dbReference>
<dbReference type="SMART" id="SM00052">
    <property type="entry name" value="EAL"/>
    <property type="match status" value="1"/>
</dbReference>
<proteinExistence type="predicted"/>
<dbReference type="Pfam" id="PF00990">
    <property type="entry name" value="GGDEF"/>
    <property type="match status" value="2"/>
</dbReference>
<dbReference type="Proteomes" id="UP001500279">
    <property type="component" value="Unassembled WGS sequence"/>
</dbReference>
<evidence type="ECO:0000259" key="5">
    <source>
        <dbReference type="PROSITE" id="PS50887"/>
    </source>
</evidence>
<dbReference type="SUPFAM" id="SSF52172">
    <property type="entry name" value="CheY-like"/>
    <property type="match status" value="1"/>
</dbReference>
<dbReference type="SUPFAM" id="SSF141868">
    <property type="entry name" value="EAL domain-like"/>
    <property type="match status" value="1"/>
</dbReference>
<evidence type="ECO:0000256" key="1">
    <source>
        <dbReference type="PROSITE-ProRule" id="PRU00169"/>
    </source>
</evidence>
<feature type="modified residue" description="4-aspartylphosphate" evidence="1">
    <location>
        <position position="66"/>
    </location>
</feature>
<dbReference type="Gene3D" id="3.30.70.270">
    <property type="match status" value="1"/>
</dbReference>
<dbReference type="PROSITE" id="PS50113">
    <property type="entry name" value="PAC"/>
    <property type="match status" value="1"/>
</dbReference>
<evidence type="ECO:0000259" key="4">
    <source>
        <dbReference type="PROSITE" id="PS50883"/>
    </source>
</evidence>
<dbReference type="InterPro" id="IPR052155">
    <property type="entry name" value="Biofilm_reg_signaling"/>
</dbReference>
<dbReference type="SMART" id="SM00267">
    <property type="entry name" value="GGDEF"/>
    <property type="match status" value="1"/>
</dbReference>
<dbReference type="PANTHER" id="PTHR44757">
    <property type="entry name" value="DIGUANYLATE CYCLASE DGCP"/>
    <property type="match status" value="1"/>
</dbReference>
<sequence>MMGSNASALPLTEERPKVLLVDDDDVNLMLVAAALTQHGFDVTQANNGDEALRILGGWIPDLVVLDARMPGLDGFETCEELRNMYGLENVPVLMLTGLADEASIQRAYDAGATDFFVKSNQWSLLAGRLRYMLRSARTQQELIRSRAKLARAQDLARMGSFEWWQQPGHGLPAGLELSEEALRVFGSGPDDRLSFRDLLRMMTRDERHSLVRGVRQIVRQVFGIAMDVPLSRGVKRNRIIHVEGEPEFGEYGQCIGYTGIVQDVTERHQAEDSIRKLANKDPLTQLPNRRQLHWRAERALEQARRMGHQMAVLMIDLDRFKKINDTLGHSAGDELLLSVSMRLRSCVRHSDQIFDGTVEAVGARFHRALEAVGRLGGDEFVALLPEVAGEADAQAVAQRILEALREPVYVADQEFFATASIGIALYPRDGQTVADLMRNADVAMYAAKDRGRNDAMTYSPNLAVRDREKLELETALHKAIERNELVLYYQPKVEAQTGRLVGVEALMRWRRGETLVPPNEFIPMAEETGLIVPLSEWALREAARQAREWQLGFGFSESIAVNMPSRMFLRHDLVELIHASVSPYGIPHRMLLLEITESSLMKDLQSILPTLRRLNEVGVQISVDDFGTGYSSLQYLTELPISELKIDRSFVNKLGREPKASEVIHLIISLAQALNLRVVAEGVETSAQMNLLRSLQCRLMQGYLIGRPMPGPDLPAWLRAHATVMPGPTLDALPVAQAEMDLEADTGPVTAPVEIEAASGEATAASRRGP</sequence>
<protein>
    <submittedName>
        <fullName evidence="6">EAL domain-containing protein</fullName>
    </submittedName>
</protein>